<dbReference type="eggNOG" id="COG0582">
    <property type="taxonomic scope" value="Bacteria"/>
</dbReference>
<dbReference type="STRING" id="643562.Daes_0403"/>
<evidence type="ECO:0000313" key="1">
    <source>
        <dbReference type="EMBL" id="ADU61427.1"/>
    </source>
</evidence>
<reference evidence="1 2" key="2">
    <citation type="journal article" date="2014" name="Genome Announc.">
        <title>Complete Genome Sequence of the Subsurface, Mesophilic Sulfate-Reducing Bacterium Desulfovibrio aespoeensis Aspo-2.</title>
        <authorList>
            <person name="Pedersen K."/>
            <person name="Bengtsson A."/>
            <person name="Edlund J."/>
            <person name="Rabe L."/>
            <person name="Hazen T."/>
            <person name="Chakraborty R."/>
            <person name="Goodwin L."/>
            <person name="Shapiro N."/>
        </authorList>
    </citation>
    <scope>NUCLEOTIDE SEQUENCE [LARGE SCALE GENOMIC DNA]</scope>
    <source>
        <strain evidence="2">ATCC 700646 / DSM 10631 / Aspo-2</strain>
    </source>
</reference>
<reference evidence="2" key="1">
    <citation type="submission" date="2010-12" db="EMBL/GenBank/DDBJ databases">
        <title>Complete sequence of Desulfovibrio aespoeensis Aspo-2.</title>
        <authorList>
            <consortium name="US DOE Joint Genome Institute"/>
            <person name="Lucas S."/>
            <person name="Copeland A."/>
            <person name="Lapidus A."/>
            <person name="Cheng J.-F."/>
            <person name="Goodwin L."/>
            <person name="Pitluck S."/>
            <person name="Chertkov O."/>
            <person name="Misra M."/>
            <person name="Detter J.C."/>
            <person name="Han C."/>
            <person name="Tapia R."/>
            <person name="Land M."/>
            <person name="Hauser L."/>
            <person name="Kyrpides N."/>
            <person name="Ivanova N."/>
            <person name="Ovchinnikova G."/>
            <person name="Pedersen K."/>
            <person name="Jagevall S."/>
            <person name="Hazen T."/>
            <person name="Woyke T."/>
        </authorList>
    </citation>
    <scope>NUCLEOTIDE SEQUENCE [LARGE SCALE GENOMIC DNA]</scope>
    <source>
        <strain evidence="2">ATCC 700646 / DSM 10631 / Aspo-2</strain>
    </source>
</reference>
<dbReference type="KEGG" id="das:Daes_0403"/>
<dbReference type="OrthoDB" id="5346322at2"/>
<proteinExistence type="predicted"/>
<dbReference type="EMBL" id="CP002431">
    <property type="protein sequence ID" value="ADU61427.1"/>
    <property type="molecule type" value="Genomic_DNA"/>
</dbReference>
<dbReference type="AlphaFoldDB" id="E6VX21"/>
<sequence>MRGSIIRQCGDALQTITRIGESRHEAKAVGEVGIYSTNTRHITGQRLLPLQGFCKDHGIKDIERLTTANIKEYVEARLRHHMAQGNALTTFRAELSALGKLEQGLNRYFELHRADRIKYDWNQQRKEISRQAGEVLSRSTSTYRDRAFKDPQAVVNAIFDPVHRLQAQIQLEAGCRSEGVGAPSKGVKGRNNNPITMANWYEPGGGKALGVVRDPISGQNVATFWTKEKGGKVAFHFCTLRTKDAILSHIEKHGKLESNYKQYLDSVNEAAKAVGQFHQGRGTHSLRHCFAQGRYDQAVRRGYSDEQAKYAVSQEMSHNRADITETYLR</sequence>
<keyword evidence="2" id="KW-1185">Reference proteome</keyword>
<organism evidence="1 2">
    <name type="scientific">Pseudodesulfovibrio aespoeensis (strain ATCC 700646 / DSM 10631 / Aspo-2)</name>
    <name type="common">Desulfovibrio aespoeensis</name>
    <dbReference type="NCBI Taxonomy" id="643562"/>
    <lineage>
        <taxon>Bacteria</taxon>
        <taxon>Pseudomonadati</taxon>
        <taxon>Thermodesulfobacteriota</taxon>
        <taxon>Desulfovibrionia</taxon>
        <taxon>Desulfovibrionales</taxon>
        <taxon>Desulfovibrionaceae</taxon>
    </lineage>
</organism>
<dbReference type="RefSeq" id="WP_013513364.1">
    <property type="nucleotide sequence ID" value="NC_014844.1"/>
</dbReference>
<name>E6VX21_PSEA9</name>
<evidence type="ECO:0008006" key="3">
    <source>
        <dbReference type="Google" id="ProtNLM"/>
    </source>
</evidence>
<dbReference type="HOGENOM" id="CLU_865343_0_0_7"/>
<gene>
    <name evidence="1" type="ordered locus">Daes_0403</name>
</gene>
<dbReference type="Proteomes" id="UP000002191">
    <property type="component" value="Chromosome"/>
</dbReference>
<accession>E6VX21</accession>
<protein>
    <recommendedName>
        <fullName evidence="3">Integrase family protein</fullName>
    </recommendedName>
</protein>
<evidence type="ECO:0000313" key="2">
    <source>
        <dbReference type="Proteomes" id="UP000002191"/>
    </source>
</evidence>